<gene>
    <name evidence="2" type="ORF">Rsw2DRAFT_1915</name>
</gene>
<dbReference type="AlphaFoldDB" id="C8S1I7"/>
<dbReference type="Pfam" id="PF13403">
    <property type="entry name" value="Hint_2"/>
    <property type="match status" value="1"/>
</dbReference>
<protein>
    <submittedName>
        <fullName evidence="2">Type I secretion target repeat-containing protein</fullName>
    </submittedName>
</protein>
<organism evidence="2 3">
    <name type="scientific">Rhodobacter ferrooxidans</name>
    <dbReference type="NCBI Taxonomy" id="371731"/>
    <lineage>
        <taxon>Bacteria</taxon>
        <taxon>Pseudomonadati</taxon>
        <taxon>Pseudomonadota</taxon>
        <taxon>Alphaproteobacteria</taxon>
        <taxon>Rhodobacterales</taxon>
        <taxon>Rhodobacter group</taxon>
        <taxon>Rhodobacter</taxon>
    </lineage>
</organism>
<dbReference type="InterPro" id="IPR028992">
    <property type="entry name" value="Hedgehog/Intein_dom"/>
</dbReference>
<evidence type="ECO:0000313" key="2">
    <source>
        <dbReference type="EMBL" id="EEW25160.1"/>
    </source>
</evidence>
<accession>C8S1I7</accession>
<evidence type="ECO:0000313" key="3">
    <source>
        <dbReference type="Proteomes" id="UP000010121"/>
    </source>
</evidence>
<name>C8S1I7_9RHOB</name>
<sequence>MPGDLVLTRDHGLQPVRWVGAKRLDTAVLAADPRLQPILIEKGALGAGLPERDMMVSRQHRMLVCGPKAELLFGSDEVLVRAAHLTVLPGVRALALPDVTYLHILFDRHEVVLADGAWSESFQPGDRSLGAMDADQRAELQAIFPEMAAPEMPVQFESARITLKSFEAKVLLAA</sequence>
<feature type="domain" description="Hedgehog/Intein (Hint)" evidence="1">
    <location>
        <begin position="2"/>
        <end position="126"/>
    </location>
</feature>
<dbReference type="Proteomes" id="UP000010121">
    <property type="component" value="Unassembled WGS sequence"/>
</dbReference>
<dbReference type="STRING" id="371731.Rsw2DRAFT_1915"/>
<dbReference type="eggNOG" id="COG2931">
    <property type="taxonomic scope" value="Bacteria"/>
</dbReference>
<dbReference type="SUPFAM" id="SSF51294">
    <property type="entry name" value="Hedgehog/intein (Hint) domain"/>
    <property type="match status" value="1"/>
</dbReference>
<reference evidence="2 3" key="1">
    <citation type="submission" date="2009-08" db="EMBL/GenBank/DDBJ databases">
        <title>The draft genome of Rhodobacter sp. SW2.</title>
        <authorList>
            <consortium name="US DOE Joint Genome Institute (JGI-PGF)"/>
            <person name="Lucas S."/>
            <person name="Copeland A."/>
            <person name="Lapidus A."/>
            <person name="Glavina del Rio T."/>
            <person name="Tice H."/>
            <person name="Bruce D."/>
            <person name="Goodwin L."/>
            <person name="Pitluck S."/>
            <person name="Larimer F."/>
            <person name="Land M.L."/>
            <person name="Hauser L."/>
            <person name="Emerson D."/>
        </authorList>
    </citation>
    <scope>NUCLEOTIDE SEQUENCE [LARGE SCALE GENOMIC DNA]</scope>
    <source>
        <strain evidence="2 3">SW2</strain>
    </source>
</reference>
<comment type="caution">
    <text evidence="2">The sequence shown here is derived from an EMBL/GenBank/DDBJ whole genome shotgun (WGS) entry which is preliminary data.</text>
</comment>
<proteinExistence type="predicted"/>
<dbReference type="InterPro" id="IPR036844">
    <property type="entry name" value="Hint_dom_sf"/>
</dbReference>
<dbReference type="EMBL" id="ACYY01000011">
    <property type="protein sequence ID" value="EEW25160.1"/>
    <property type="molecule type" value="Genomic_DNA"/>
</dbReference>
<keyword evidence="3" id="KW-1185">Reference proteome</keyword>
<evidence type="ECO:0000259" key="1">
    <source>
        <dbReference type="Pfam" id="PF13403"/>
    </source>
</evidence>